<dbReference type="PANTHER" id="PTHR44573">
    <property type="entry name" value="NADPH-DEPENDENT ALKENAL/ONE OXIDOREDUCTASE, CHLOROPLASTIC"/>
    <property type="match status" value="1"/>
</dbReference>
<evidence type="ECO:0000259" key="4">
    <source>
        <dbReference type="SMART" id="SM00829"/>
    </source>
</evidence>
<dbReference type="GO" id="GO:0016628">
    <property type="term" value="F:oxidoreductase activity, acting on the CH-CH group of donors, NAD or NADP as acceptor"/>
    <property type="evidence" value="ECO:0007669"/>
    <property type="project" value="InterPro"/>
</dbReference>
<keyword evidence="2" id="KW-0560">Oxidoreductase</keyword>
<dbReference type="AlphaFoldDB" id="A0A8T0IDG5"/>
<gene>
    <name evidence="5" type="ORF">KC19_4G208100</name>
</gene>
<evidence type="ECO:0000256" key="3">
    <source>
        <dbReference type="ARBA" id="ARBA00023027"/>
    </source>
</evidence>
<evidence type="ECO:0000313" key="5">
    <source>
        <dbReference type="EMBL" id="KAG0580891.1"/>
    </source>
</evidence>
<dbReference type="SMART" id="SM00829">
    <property type="entry name" value="PKS_ER"/>
    <property type="match status" value="1"/>
</dbReference>
<dbReference type="InterPro" id="IPR011032">
    <property type="entry name" value="GroES-like_sf"/>
</dbReference>
<dbReference type="CDD" id="cd05289">
    <property type="entry name" value="MDR_like_2"/>
    <property type="match status" value="1"/>
</dbReference>
<name>A0A8T0IDG5_CERPU</name>
<evidence type="ECO:0000256" key="2">
    <source>
        <dbReference type="ARBA" id="ARBA00023002"/>
    </source>
</evidence>
<dbReference type="InterPro" id="IPR020843">
    <property type="entry name" value="ER"/>
</dbReference>
<organism evidence="5 6">
    <name type="scientific">Ceratodon purpureus</name>
    <name type="common">Fire moss</name>
    <name type="synonym">Dicranum purpureum</name>
    <dbReference type="NCBI Taxonomy" id="3225"/>
    <lineage>
        <taxon>Eukaryota</taxon>
        <taxon>Viridiplantae</taxon>
        <taxon>Streptophyta</taxon>
        <taxon>Embryophyta</taxon>
        <taxon>Bryophyta</taxon>
        <taxon>Bryophytina</taxon>
        <taxon>Bryopsida</taxon>
        <taxon>Dicranidae</taxon>
        <taxon>Pseudoditrichales</taxon>
        <taxon>Ditrichaceae</taxon>
        <taxon>Ceratodon</taxon>
    </lineage>
</organism>
<dbReference type="SUPFAM" id="SSF50129">
    <property type="entry name" value="GroES-like"/>
    <property type="match status" value="1"/>
</dbReference>
<dbReference type="PROSITE" id="PS01162">
    <property type="entry name" value="QOR_ZETA_CRYSTAL"/>
    <property type="match status" value="1"/>
</dbReference>
<comment type="similarity">
    <text evidence="1">Belongs to the zinc-containing alcohol dehydrogenase family. Quinone oxidoreductase subfamily.</text>
</comment>
<reference evidence="5" key="1">
    <citation type="submission" date="2020-06" db="EMBL/GenBank/DDBJ databases">
        <title>WGS assembly of Ceratodon purpureus strain R40.</title>
        <authorList>
            <person name="Carey S.B."/>
            <person name="Jenkins J."/>
            <person name="Shu S."/>
            <person name="Lovell J.T."/>
            <person name="Sreedasyam A."/>
            <person name="Maumus F."/>
            <person name="Tiley G.P."/>
            <person name="Fernandez-Pozo N."/>
            <person name="Barry K."/>
            <person name="Chen C."/>
            <person name="Wang M."/>
            <person name="Lipzen A."/>
            <person name="Daum C."/>
            <person name="Saski C.A."/>
            <person name="Payton A.C."/>
            <person name="Mcbreen J.C."/>
            <person name="Conrad R.E."/>
            <person name="Kollar L.M."/>
            <person name="Olsson S."/>
            <person name="Huttunen S."/>
            <person name="Landis J.B."/>
            <person name="Wickett N.J."/>
            <person name="Johnson M.G."/>
            <person name="Rensing S.A."/>
            <person name="Grimwood J."/>
            <person name="Schmutz J."/>
            <person name="Mcdaniel S.F."/>
        </authorList>
    </citation>
    <scope>NUCLEOTIDE SEQUENCE</scope>
    <source>
        <strain evidence="5">R40</strain>
    </source>
</reference>
<dbReference type="SUPFAM" id="SSF51735">
    <property type="entry name" value="NAD(P)-binding Rossmann-fold domains"/>
    <property type="match status" value="1"/>
</dbReference>
<dbReference type="Gene3D" id="3.90.180.10">
    <property type="entry name" value="Medium-chain alcohol dehydrogenases, catalytic domain"/>
    <property type="match status" value="1"/>
</dbReference>
<dbReference type="InterPro" id="IPR013154">
    <property type="entry name" value="ADH-like_N"/>
</dbReference>
<dbReference type="EMBL" id="CM026424">
    <property type="protein sequence ID" value="KAG0580891.1"/>
    <property type="molecule type" value="Genomic_DNA"/>
</dbReference>
<evidence type="ECO:0000256" key="1">
    <source>
        <dbReference type="ARBA" id="ARBA00010371"/>
    </source>
</evidence>
<dbReference type="InterPro" id="IPR002364">
    <property type="entry name" value="Quin_OxRdtase/zeta-crystal_CS"/>
</dbReference>
<dbReference type="Pfam" id="PF08240">
    <property type="entry name" value="ADH_N"/>
    <property type="match status" value="1"/>
</dbReference>
<accession>A0A8T0IDG5</accession>
<dbReference type="Gene3D" id="3.40.50.720">
    <property type="entry name" value="NAD(P)-binding Rossmann-like Domain"/>
    <property type="match status" value="1"/>
</dbReference>
<dbReference type="PANTHER" id="PTHR44573:SF1">
    <property type="entry name" value="NADPH-DEPENDENT ALKENAL_ONE OXIDOREDUCTASE, CHLOROPLASTIC"/>
    <property type="match status" value="1"/>
</dbReference>
<keyword evidence="6" id="KW-1185">Reference proteome</keyword>
<dbReference type="Proteomes" id="UP000822688">
    <property type="component" value="Chromosome 4"/>
</dbReference>
<evidence type="ECO:0000313" key="6">
    <source>
        <dbReference type="Proteomes" id="UP000822688"/>
    </source>
</evidence>
<comment type="caution">
    <text evidence="5">The sequence shown here is derived from an EMBL/GenBank/DDBJ whole genome shotgun (WGS) entry which is preliminary data.</text>
</comment>
<dbReference type="GO" id="GO:0008270">
    <property type="term" value="F:zinc ion binding"/>
    <property type="evidence" value="ECO:0007669"/>
    <property type="project" value="InterPro"/>
</dbReference>
<feature type="domain" description="Enoyl reductase (ER)" evidence="4">
    <location>
        <begin position="126"/>
        <end position="421"/>
    </location>
</feature>
<dbReference type="InterPro" id="IPR044626">
    <property type="entry name" value="AOR-like"/>
</dbReference>
<sequence length="425" mass="44747">MNAAVMTSGALCLCGQVPIAQASARASVGGSEKGRVPALLRAVDGASLVSKSSSCRSSYLGVQVKETQRSARMRKSTASGGSARAEIYIEEAGSGTAVIYREDEEKSSESSGPTTMKGWTYSEYGAAKDVLKFEDSIPVPEVKPDEVLVEVKAAALNPVDGKRRIGKFKATDSELPHVPGYDVAGVVVKVGSDVTKFKEGDEIYANVSEAALNQPRQYGSLAQYTAVQEKLLAIKPKNLSFAEAASLPLAIETAQEAFDRANLKEGQTVLITGGAGGVGSLAIQLAKNVYGASHVATTASTGKLNFMKSLGADKVIDYKNEKFEELSDKYDVVLDTVGECSKCVKVVKEGGAVIALTGALEPPGVRFVVTSNGDNLAKLTPYLESGKVKPVIDSKGPFKFSQVVEAFEYLETGRATGKIVIGPVE</sequence>
<protein>
    <recommendedName>
        <fullName evidence="4">Enoyl reductase (ER) domain-containing protein</fullName>
    </recommendedName>
</protein>
<keyword evidence="3" id="KW-0520">NAD</keyword>
<proteinExistence type="inferred from homology"/>
<dbReference type="InterPro" id="IPR036291">
    <property type="entry name" value="NAD(P)-bd_dom_sf"/>
</dbReference>
<dbReference type="Pfam" id="PF13602">
    <property type="entry name" value="ADH_zinc_N_2"/>
    <property type="match status" value="1"/>
</dbReference>